<organism evidence="5 6">
    <name type="scientific">Diaporthe australafricana</name>
    <dbReference type="NCBI Taxonomy" id="127596"/>
    <lineage>
        <taxon>Eukaryota</taxon>
        <taxon>Fungi</taxon>
        <taxon>Dikarya</taxon>
        <taxon>Ascomycota</taxon>
        <taxon>Pezizomycotina</taxon>
        <taxon>Sordariomycetes</taxon>
        <taxon>Sordariomycetidae</taxon>
        <taxon>Diaporthales</taxon>
        <taxon>Diaporthaceae</taxon>
        <taxon>Diaporthe</taxon>
    </lineage>
</organism>
<gene>
    <name evidence="5" type="ORF">Daus18300_013857</name>
</gene>
<feature type="chain" id="PRO_5047247628" description="Beta-lactamase-related domain-containing protein" evidence="3">
    <location>
        <begin position="25"/>
        <end position="320"/>
    </location>
</feature>
<evidence type="ECO:0000256" key="2">
    <source>
        <dbReference type="ARBA" id="ARBA00022801"/>
    </source>
</evidence>
<sequence length="320" mass="35194">MDIGSTFWGFSCTKLLTTIAVLQCVDNGLIKLDDPVEGILPELLQPNIIKAEPNGNFQLTPAENKITLRHLVTHTSGLAYDAMHPVLVAWRKSRGESPLVMSGKAPEAYHLPLLFEPGSSWVYGAGLDWAGMLVERLNRTKLAAYMQKRLFKPLGLEKSTFRPAIRPDIMEDLAQMWHRSDTGDLTPINSPYPLHARNDSGGMGLITSTSDFIAILQDLLKEKPVLLKKESSLHKQLTGDTTSCPGVAFGLGGLVVQTDVPNLPEKTLTWNGMPNIGWFVNRDSGLGAIYVSQVLPPGDAKSVELLGGFWREIWAQHTKT</sequence>
<name>A0ABR3VXG2_9PEZI</name>
<dbReference type="Proteomes" id="UP001583177">
    <property type="component" value="Unassembled WGS sequence"/>
</dbReference>
<dbReference type="PANTHER" id="PTHR43283:SF17">
    <property type="entry name" value="(LOVD), PUTATIVE (AFU_ORTHOLOGUE AFUA_5G00920)-RELATED"/>
    <property type="match status" value="1"/>
</dbReference>
<evidence type="ECO:0000259" key="4">
    <source>
        <dbReference type="Pfam" id="PF00144"/>
    </source>
</evidence>
<evidence type="ECO:0000256" key="1">
    <source>
        <dbReference type="ARBA" id="ARBA00009009"/>
    </source>
</evidence>
<proteinExistence type="inferred from homology"/>
<feature type="signal peptide" evidence="3">
    <location>
        <begin position="1"/>
        <end position="24"/>
    </location>
</feature>
<keyword evidence="6" id="KW-1185">Reference proteome</keyword>
<comment type="similarity">
    <text evidence="1">Belongs to the class-A beta-lactamase family.</text>
</comment>
<keyword evidence="2" id="KW-0378">Hydrolase</keyword>
<dbReference type="SUPFAM" id="SSF56601">
    <property type="entry name" value="beta-lactamase/transpeptidase-like"/>
    <property type="match status" value="1"/>
</dbReference>
<dbReference type="EMBL" id="JAWRVE010000235">
    <property type="protein sequence ID" value="KAL1847690.1"/>
    <property type="molecule type" value="Genomic_DNA"/>
</dbReference>
<feature type="domain" description="Beta-lactamase-related" evidence="4">
    <location>
        <begin position="10"/>
        <end position="300"/>
    </location>
</feature>
<evidence type="ECO:0000313" key="6">
    <source>
        <dbReference type="Proteomes" id="UP001583177"/>
    </source>
</evidence>
<keyword evidence="3" id="KW-0732">Signal</keyword>
<evidence type="ECO:0000256" key="3">
    <source>
        <dbReference type="SAM" id="SignalP"/>
    </source>
</evidence>
<dbReference type="Gene3D" id="3.40.710.10">
    <property type="entry name" value="DD-peptidase/beta-lactamase superfamily"/>
    <property type="match status" value="1"/>
</dbReference>
<dbReference type="InterPro" id="IPR012338">
    <property type="entry name" value="Beta-lactam/transpept-like"/>
</dbReference>
<dbReference type="InterPro" id="IPR001466">
    <property type="entry name" value="Beta-lactam-related"/>
</dbReference>
<accession>A0ABR3VXG2</accession>
<dbReference type="Pfam" id="PF00144">
    <property type="entry name" value="Beta-lactamase"/>
    <property type="match status" value="1"/>
</dbReference>
<dbReference type="PANTHER" id="PTHR43283">
    <property type="entry name" value="BETA-LACTAMASE-RELATED"/>
    <property type="match status" value="1"/>
</dbReference>
<protein>
    <recommendedName>
        <fullName evidence="4">Beta-lactamase-related domain-containing protein</fullName>
    </recommendedName>
</protein>
<reference evidence="5 6" key="1">
    <citation type="journal article" date="2024" name="IMA Fungus">
        <title>IMA Genome - F19 : A genome assembly and annotation guide to empower mycologists, including annotated draft genome sequences of Ceratocystis pirilliformis, Diaporthe australafricana, Fusarium ophioides, Paecilomyces lecythidis, and Sporothrix stenoceras.</title>
        <authorList>
            <person name="Aylward J."/>
            <person name="Wilson A.M."/>
            <person name="Visagie C.M."/>
            <person name="Spraker J."/>
            <person name="Barnes I."/>
            <person name="Buitendag C."/>
            <person name="Ceriani C."/>
            <person name="Del Mar Angel L."/>
            <person name="du Plessis D."/>
            <person name="Fuchs T."/>
            <person name="Gasser K."/>
            <person name="Kramer D."/>
            <person name="Li W."/>
            <person name="Munsamy K."/>
            <person name="Piso A."/>
            <person name="Price J.L."/>
            <person name="Sonnekus B."/>
            <person name="Thomas C."/>
            <person name="van der Nest A."/>
            <person name="van Dijk A."/>
            <person name="van Heerden A."/>
            <person name="van Vuuren N."/>
            <person name="Yilmaz N."/>
            <person name="Duong T.A."/>
            <person name="van der Merwe N.A."/>
            <person name="Wingfield M.J."/>
            <person name="Wingfield B.D."/>
        </authorList>
    </citation>
    <scope>NUCLEOTIDE SEQUENCE [LARGE SCALE GENOMIC DNA]</scope>
    <source>
        <strain evidence="5 6">CMW 18300</strain>
    </source>
</reference>
<evidence type="ECO:0000313" key="5">
    <source>
        <dbReference type="EMBL" id="KAL1847690.1"/>
    </source>
</evidence>
<dbReference type="InterPro" id="IPR050789">
    <property type="entry name" value="Diverse_Enzym_Activities"/>
</dbReference>
<comment type="caution">
    <text evidence="5">The sequence shown here is derived from an EMBL/GenBank/DDBJ whole genome shotgun (WGS) entry which is preliminary data.</text>
</comment>